<dbReference type="InterPro" id="IPR001387">
    <property type="entry name" value="Cro/C1-type_HTH"/>
</dbReference>
<dbReference type="Pfam" id="PF01381">
    <property type="entry name" value="HTH_3"/>
    <property type="match status" value="1"/>
</dbReference>
<dbReference type="RefSeq" id="WP_188659937.1">
    <property type="nucleotide sequence ID" value="NZ_BMIH01000004.1"/>
</dbReference>
<dbReference type="SMART" id="SM00530">
    <property type="entry name" value="HTH_XRE"/>
    <property type="match status" value="1"/>
</dbReference>
<proteinExistence type="predicted"/>
<reference evidence="3" key="2">
    <citation type="submission" date="2020-09" db="EMBL/GenBank/DDBJ databases">
        <authorList>
            <person name="Sun Q."/>
            <person name="Zhou Y."/>
        </authorList>
    </citation>
    <scope>NUCLEOTIDE SEQUENCE</scope>
    <source>
        <strain evidence="3">CGMCC 1.15330</strain>
    </source>
</reference>
<evidence type="ECO:0000313" key="3">
    <source>
        <dbReference type="EMBL" id="GGB39652.1"/>
    </source>
</evidence>
<keyword evidence="1" id="KW-0238">DNA-binding</keyword>
<dbReference type="GO" id="GO:0003700">
    <property type="term" value="F:DNA-binding transcription factor activity"/>
    <property type="evidence" value="ECO:0007669"/>
    <property type="project" value="TreeGrafter"/>
</dbReference>
<dbReference type="PANTHER" id="PTHR46797:SF1">
    <property type="entry name" value="METHYLPHOSPHONATE SYNTHASE"/>
    <property type="match status" value="1"/>
</dbReference>
<reference evidence="3" key="1">
    <citation type="journal article" date="2014" name="Int. J. Syst. Evol. Microbiol.">
        <title>Complete genome sequence of Corynebacterium casei LMG S-19264T (=DSM 44701T), isolated from a smear-ripened cheese.</title>
        <authorList>
            <consortium name="US DOE Joint Genome Institute (JGI-PGF)"/>
            <person name="Walter F."/>
            <person name="Albersmeier A."/>
            <person name="Kalinowski J."/>
            <person name="Ruckert C."/>
        </authorList>
    </citation>
    <scope>NUCLEOTIDE SEQUENCE</scope>
    <source>
        <strain evidence="3">CGMCC 1.15330</strain>
    </source>
</reference>
<protein>
    <recommendedName>
        <fullName evidence="2">HTH cro/C1-type domain-containing protein</fullName>
    </recommendedName>
</protein>
<organism evidence="3 4">
    <name type="scientific">Sphingomonas metalli</name>
    <dbReference type="NCBI Taxonomy" id="1779358"/>
    <lineage>
        <taxon>Bacteria</taxon>
        <taxon>Pseudomonadati</taxon>
        <taxon>Pseudomonadota</taxon>
        <taxon>Alphaproteobacteria</taxon>
        <taxon>Sphingomonadales</taxon>
        <taxon>Sphingomonadaceae</taxon>
        <taxon>Sphingomonas</taxon>
    </lineage>
</organism>
<evidence type="ECO:0000259" key="2">
    <source>
        <dbReference type="PROSITE" id="PS50943"/>
    </source>
</evidence>
<dbReference type="Gene3D" id="1.10.260.40">
    <property type="entry name" value="lambda repressor-like DNA-binding domains"/>
    <property type="match status" value="1"/>
</dbReference>
<dbReference type="SUPFAM" id="SSF47413">
    <property type="entry name" value="lambda repressor-like DNA-binding domains"/>
    <property type="match status" value="1"/>
</dbReference>
<dbReference type="InterPro" id="IPR050807">
    <property type="entry name" value="TransReg_Diox_bact_type"/>
</dbReference>
<sequence length="105" mass="10876">MANGARTSSAKGDPTEVTAEDARRALQAAVGDRVRAVRAERGIGQAECARGAGIDTSSMFRIEKGGQNLTVETLARLALSLGVGMDELVAGVEPDPAIIEPRSRG</sequence>
<gene>
    <name evidence="3" type="ORF">GCM10011380_31460</name>
</gene>
<dbReference type="AlphaFoldDB" id="A0A916TC59"/>
<dbReference type="PROSITE" id="PS50943">
    <property type="entry name" value="HTH_CROC1"/>
    <property type="match status" value="1"/>
</dbReference>
<evidence type="ECO:0000256" key="1">
    <source>
        <dbReference type="ARBA" id="ARBA00023125"/>
    </source>
</evidence>
<accession>A0A916TC59</accession>
<dbReference type="EMBL" id="BMIH01000004">
    <property type="protein sequence ID" value="GGB39652.1"/>
    <property type="molecule type" value="Genomic_DNA"/>
</dbReference>
<dbReference type="CDD" id="cd00093">
    <property type="entry name" value="HTH_XRE"/>
    <property type="match status" value="1"/>
</dbReference>
<dbReference type="GO" id="GO:0005829">
    <property type="term" value="C:cytosol"/>
    <property type="evidence" value="ECO:0007669"/>
    <property type="project" value="TreeGrafter"/>
</dbReference>
<evidence type="ECO:0000313" key="4">
    <source>
        <dbReference type="Proteomes" id="UP000623067"/>
    </source>
</evidence>
<dbReference type="PANTHER" id="PTHR46797">
    <property type="entry name" value="HTH-TYPE TRANSCRIPTIONAL REGULATOR"/>
    <property type="match status" value="1"/>
</dbReference>
<dbReference type="Proteomes" id="UP000623067">
    <property type="component" value="Unassembled WGS sequence"/>
</dbReference>
<keyword evidence="4" id="KW-1185">Reference proteome</keyword>
<name>A0A916TC59_9SPHN</name>
<dbReference type="InterPro" id="IPR010982">
    <property type="entry name" value="Lambda_DNA-bd_dom_sf"/>
</dbReference>
<comment type="caution">
    <text evidence="3">The sequence shown here is derived from an EMBL/GenBank/DDBJ whole genome shotgun (WGS) entry which is preliminary data.</text>
</comment>
<dbReference type="GO" id="GO:0003677">
    <property type="term" value="F:DNA binding"/>
    <property type="evidence" value="ECO:0007669"/>
    <property type="project" value="UniProtKB-KW"/>
</dbReference>
<feature type="domain" description="HTH cro/C1-type" evidence="2">
    <location>
        <begin position="34"/>
        <end position="88"/>
    </location>
</feature>